<dbReference type="InterPro" id="IPR033316">
    <property type="entry name" value="RBBP8-like"/>
</dbReference>
<feature type="region of interest" description="Disordered" evidence="5">
    <location>
        <begin position="164"/>
        <end position="215"/>
    </location>
</feature>
<feature type="domain" description="DNA endonuclease activator Ctp1 C-terminal" evidence="6">
    <location>
        <begin position="419"/>
        <end position="452"/>
    </location>
</feature>
<comment type="subcellular location">
    <subcellularLocation>
        <location evidence="1">Nucleus</location>
    </subcellularLocation>
</comment>
<dbReference type="GO" id="GO:0003684">
    <property type="term" value="F:damaged DNA binding"/>
    <property type="evidence" value="ECO:0007669"/>
    <property type="project" value="TreeGrafter"/>
</dbReference>
<dbReference type="GO" id="GO:0010792">
    <property type="term" value="P:DNA double-strand break processing involved in repair via single-strand annealing"/>
    <property type="evidence" value="ECO:0007669"/>
    <property type="project" value="TreeGrafter"/>
</dbReference>
<evidence type="ECO:0000256" key="1">
    <source>
        <dbReference type="ARBA" id="ARBA00004123"/>
    </source>
</evidence>
<feature type="compositionally biased region" description="Low complexity" evidence="5">
    <location>
        <begin position="200"/>
        <end position="209"/>
    </location>
</feature>
<evidence type="ECO:0000256" key="3">
    <source>
        <dbReference type="ARBA" id="ARBA00023242"/>
    </source>
</evidence>
<feature type="region of interest" description="Disordered" evidence="5">
    <location>
        <begin position="328"/>
        <end position="349"/>
    </location>
</feature>
<sequence>MDEYRQLEAGVKSSLDTFLSSVRQKILTGTPSSDAEDALSKQRLQNDILSEQLDKIKQELDDVRGQLQSKGTESKELEVQINKYKESEARAWSMVDKMKAQRSKDQKTLQLWQEKFNEITEKLKNQVQANTKLAEKNRALKESMNGRLAMSQVSPSRINIANNDEKENFAIPGDIGKRVRGGGSSPGSSPKMDIPSTLDVSSAAEASSPPSSPVVKREIMESQAASPPIHVPDSYYIEPDAAVEPMQSMETPNKRRRFDEEIDTDLITGKRRTIIPNHALVTPSTGGPKKDKDEGSRRCMKAFLNSNSPHPRAARTPVLDRPIAGNKLADKQYDDGDENANGPSLEDIMSRDWHPNDFVPNKKCNGDLGYVYQETVRGKNRQCIHGTECSKCQAFYDIAGTGIEPAAPQWSATTTTPSEAKTVAKNSRHRDRWTKADTPPNFWQSDFPSTQQQHEDKKEFQKYRNNLAMKRLYEAIHDGQWVFRDPQLRQWAQKSTHTA</sequence>
<keyword evidence="2" id="KW-0227">DNA damage</keyword>
<evidence type="ECO:0000313" key="7">
    <source>
        <dbReference type="EMBL" id="CDP38069.1"/>
    </source>
</evidence>
<dbReference type="InterPro" id="IPR013882">
    <property type="entry name" value="Ctp1_C"/>
</dbReference>
<feature type="coiled-coil region" evidence="4">
    <location>
        <begin position="39"/>
        <end position="73"/>
    </location>
</feature>
<feature type="compositionally biased region" description="Polar residues" evidence="5">
    <location>
        <begin position="441"/>
        <end position="452"/>
    </location>
</feature>
<proteinExistence type="predicted"/>
<dbReference type="GO" id="GO:0005634">
    <property type="term" value="C:nucleus"/>
    <property type="evidence" value="ECO:0007669"/>
    <property type="project" value="UniProtKB-SubCell"/>
</dbReference>
<reference evidence="7" key="1">
    <citation type="submission" date="2014-02" db="EMBL/GenBank/DDBJ databases">
        <authorList>
            <person name="Genoscope - CEA"/>
        </authorList>
    </citation>
    <scope>NUCLEOTIDE SEQUENCE</scope>
    <source>
        <strain evidence="7">LS3</strain>
    </source>
</reference>
<dbReference type="Pfam" id="PF08573">
    <property type="entry name" value="SAE2"/>
    <property type="match status" value="1"/>
</dbReference>
<protein>
    <submittedName>
        <fullName evidence="7">ARAD1D26114p</fullName>
    </submittedName>
</protein>
<evidence type="ECO:0000259" key="6">
    <source>
        <dbReference type="Pfam" id="PF08573"/>
    </source>
</evidence>
<name>A0A060TB93_BLAAD</name>
<dbReference type="PANTHER" id="PTHR15107:SF0">
    <property type="entry name" value="DNA ENDONUCLEASE ACTIVATOR CTP1 C-TERMINAL DOMAIN-CONTAINING PROTEIN"/>
    <property type="match status" value="1"/>
</dbReference>
<organism evidence="7">
    <name type="scientific">Blastobotrys adeninivorans</name>
    <name type="common">Yeast</name>
    <name type="synonym">Arxula adeninivorans</name>
    <dbReference type="NCBI Taxonomy" id="409370"/>
    <lineage>
        <taxon>Eukaryota</taxon>
        <taxon>Fungi</taxon>
        <taxon>Dikarya</taxon>
        <taxon>Ascomycota</taxon>
        <taxon>Saccharomycotina</taxon>
        <taxon>Dipodascomycetes</taxon>
        <taxon>Dipodascales</taxon>
        <taxon>Trichomonascaceae</taxon>
        <taxon>Blastobotrys</taxon>
    </lineage>
</organism>
<accession>A0A060TB93</accession>
<dbReference type="EMBL" id="HG937694">
    <property type="protein sequence ID" value="CDP38069.1"/>
    <property type="molecule type" value="Genomic_DNA"/>
</dbReference>
<dbReference type="PANTHER" id="PTHR15107">
    <property type="entry name" value="RETINOBLASTOMA BINDING PROTEIN 8"/>
    <property type="match status" value="1"/>
</dbReference>
<dbReference type="AlphaFoldDB" id="A0A060TB93"/>
<keyword evidence="3" id="KW-0539">Nucleus</keyword>
<gene>
    <name evidence="7" type="ORF">GNLVRS02_ARAD1D26114g</name>
</gene>
<keyword evidence="4" id="KW-0175">Coiled coil</keyword>
<evidence type="ECO:0000256" key="4">
    <source>
        <dbReference type="SAM" id="Coils"/>
    </source>
</evidence>
<feature type="compositionally biased region" description="Polar residues" evidence="5">
    <location>
        <begin position="410"/>
        <end position="419"/>
    </location>
</feature>
<reference evidence="7" key="2">
    <citation type="submission" date="2014-06" db="EMBL/GenBank/DDBJ databases">
        <title>The complete genome of Blastobotrys (Arxula) adeninivorans LS3 - a yeast of biotechnological interest.</title>
        <authorList>
            <person name="Kunze G."/>
            <person name="Gaillardin C."/>
            <person name="Czernicka M."/>
            <person name="Durrens P."/>
            <person name="Martin T."/>
            <person name="Boer E."/>
            <person name="Gabaldon T."/>
            <person name="Cruz J."/>
            <person name="Talla E."/>
            <person name="Marck C."/>
            <person name="Goffeau A."/>
            <person name="Barbe V."/>
            <person name="Baret P."/>
            <person name="Baronian K."/>
            <person name="Beier S."/>
            <person name="Bleykasten C."/>
            <person name="Bode R."/>
            <person name="Casaregola S."/>
            <person name="Despons L."/>
            <person name="Fairhead C."/>
            <person name="Giersberg M."/>
            <person name="Gierski P."/>
            <person name="Hahnel U."/>
            <person name="Hartmann A."/>
            <person name="Jankowska D."/>
            <person name="Jubin C."/>
            <person name="Jung P."/>
            <person name="Lafontaine I."/>
            <person name="Leh-Louis V."/>
            <person name="Lemaire M."/>
            <person name="Marcet-Houben M."/>
            <person name="Mascher M."/>
            <person name="Morel G."/>
            <person name="Richard G.-F."/>
            <person name="Riechen J."/>
            <person name="Sacerdot C."/>
            <person name="Sarkar A."/>
            <person name="Savel G."/>
            <person name="Schacherer J."/>
            <person name="Sherman D."/>
            <person name="Straub M.-L."/>
            <person name="Stein N."/>
            <person name="Thierry A."/>
            <person name="Trautwein-Schult A."/>
            <person name="Westhof E."/>
            <person name="Worch S."/>
            <person name="Dujon B."/>
            <person name="Souciet J.-L."/>
            <person name="Wincker P."/>
            <person name="Scholz U."/>
            <person name="Neuveglise N."/>
        </authorList>
    </citation>
    <scope>NUCLEOTIDE SEQUENCE</scope>
    <source>
        <strain evidence="7">LS3</strain>
    </source>
</reference>
<feature type="region of interest" description="Disordered" evidence="5">
    <location>
        <begin position="407"/>
        <end position="457"/>
    </location>
</feature>
<evidence type="ECO:0000256" key="2">
    <source>
        <dbReference type="ARBA" id="ARBA00022763"/>
    </source>
</evidence>
<evidence type="ECO:0000256" key="5">
    <source>
        <dbReference type="SAM" id="MobiDB-lite"/>
    </source>
</evidence>